<dbReference type="AlphaFoldDB" id="A0A7X0UD02"/>
<dbReference type="Proteomes" id="UP000575083">
    <property type="component" value="Unassembled WGS sequence"/>
</dbReference>
<accession>A0A7X0UD02</accession>
<organism evidence="1 2">
    <name type="scientific">Acidovorax soli</name>
    <dbReference type="NCBI Taxonomy" id="592050"/>
    <lineage>
        <taxon>Bacteria</taxon>
        <taxon>Pseudomonadati</taxon>
        <taxon>Pseudomonadota</taxon>
        <taxon>Betaproteobacteria</taxon>
        <taxon>Burkholderiales</taxon>
        <taxon>Comamonadaceae</taxon>
        <taxon>Acidovorax</taxon>
    </lineage>
</organism>
<comment type="caution">
    <text evidence="1">The sequence shown here is derived from an EMBL/GenBank/DDBJ whole genome shotgun (WGS) entry which is preliminary data.</text>
</comment>
<evidence type="ECO:0000313" key="1">
    <source>
        <dbReference type="EMBL" id="MBB6563653.1"/>
    </source>
</evidence>
<evidence type="ECO:0000313" key="2">
    <source>
        <dbReference type="Proteomes" id="UP000575083"/>
    </source>
</evidence>
<protein>
    <submittedName>
        <fullName evidence="1">Putative nucleotidyltransferase</fullName>
    </submittedName>
</protein>
<keyword evidence="2" id="KW-1185">Reference proteome</keyword>
<dbReference type="InterPro" id="IPR014942">
    <property type="entry name" value="AbiEii"/>
</dbReference>
<keyword evidence="1" id="KW-0808">Transferase</keyword>
<proteinExistence type="predicted"/>
<gene>
    <name evidence="1" type="ORF">HNP48_006377</name>
</gene>
<reference evidence="1 2" key="1">
    <citation type="submission" date="2020-08" db="EMBL/GenBank/DDBJ databases">
        <title>Functional genomics of gut bacteria from endangered species of beetles.</title>
        <authorList>
            <person name="Carlos-Shanley C."/>
        </authorList>
    </citation>
    <scope>NUCLEOTIDE SEQUENCE [LARGE SCALE GENOMIC DNA]</scope>
    <source>
        <strain evidence="1 2">S00198</strain>
    </source>
</reference>
<dbReference type="EMBL" id="JACHLK010000021">
    <property type="protein sequence ID" value="MBB6563653.1"/>
    <property type="molecule type" value="Genomic_DNA"/>
</dbReference>
<dbReference type="Pfam" id="PF08843">
    <property type="entry name" value="AbiEii"/>
    <property type="match status" value="1"/>
</dbReference>
<name>A0A7X0UD02_9BURK</name>
<dbReference type="GO" id="GO:0016740">
    <property type="term" value="F:transferase activity"/>
    <property type="evidence" value="ECO:0007669"/>
    <property type="project" value="UniProtKB-KW"/>
</dbReference>
<dbReference type="RefSeq" id="WP_221480425.1">
    <property type="nucleotide sequence ID" value="NZ_JACHLK010000021.1"/>
</dbReference>
<sequence>MVLRVLADRPIDPGLHAILAHAKAATQALGIEVFVGGAMARDILLTHVHGQAVRRATRDVDIGLYIDRWERFAALKDRLAATGAFFEVHGMSHRMHYLRPRGIPLDLIPFGGVAGNDQTITWPPGHDVVLNVAGFREGLDSAELVDLGAGLAMHVCTLPSLSVLKLLAWRDRGRENNKDATDFLALAQTYANAGNMDRLYEEEAALLEMARHDPDLAGAALLGKDAAMLCSQGTAQQVRAILADPEQMLDALLRVRSQLAVGGDAQRMRAFIAGYRSGFLGPIGG</sequence>